<dbReference type="HOGENOM" id="CLU_075597_0_0_1"/>
<sequence length="251" mass="27283">MSASTEDLSSFFFSPGTVAPDSAVAPSDLFFIPTQLQNTEFNTQPWSISNNELPATEPQAEFSLGQDALAGDDDDFVSYFANLFGNGNDADSVGQTDTQQGDWQPSANNHNIHTEEPHELFGQKRIDEFIGWDFNISVPDAYLPPIAPALVPVTPATQAYLTILSKPSIPEIPKGPSKPRRTSSSPKAPRIPKSPSKKGSLKDALFGPRVVSSSGPKARGAISCLACRDRKKPVSIRMYFTFVFKLTSIVF</sequence>
<dbReference type="EMBL" id="KN847978">
    <property type="protein sequence ID" value="KIR47966.1"/>
    <property type="molecule type" value="Genomic_DNA"/>
</dbReference>
<name>A0A0D0VKU3_CRYGA</name>
<gene>
    <name evidence="2" type="ORF">I312_02480</name>
    <name evidence="3" type="ORF">I312_02500</name>
</gene>
<reference evidence="3" key="1">
    <citation type="submission" date="2015-01" db="EMBL/GenBank/DDBJ databases">
        <title>The Genome Sequence of Cryptococcus gattii CA1280.</title>
        <authorList>
            <consortium name="The Broad Institute Genomics Platform"/>
            <person name="Cuomo C."/>
            <person name="Litvintseva A."/>
            <person name="Chen Y."/>
            <person name="Heitman J."/>
            <person name="Sun S."/>
            <person name="Springer D."/>
            <person name="Dromer F."/>
            <person name="Young S."/>
            <person name="Zeng Q."/>
            <person name="Gargeya S."/>
            <person name="Abouelleil A."/>
            <person name="Alvarado L."/>
            <person name="Chapman S.B."/>
            <person name="Gainer-Dewar J."/>
            <person name="Goldberg J."/>
            <person name="Griggs A."/>
            <person name="Gujja S."/>
            <person name="Hansen M."/>
            <person name="Howarth C."/>
            <person name="Imamovic A."/>
            <person name="Larimer J."/>
            <person name="Murphy C."/>
            <person name="Naylor J."/>
            <person name="Pearson M."/>
            <person name="Priest M."/>
            <person name="Roberts A."/>
            <person name="Saif S."/>
            <person name="Shea T."/>
            <person name="Sykes S."/>
            <person name="Wortman J."/>
            <person name="Nusbaum C."/>
            <person name="Birren B."/>
        </authorList>
    </citation>
    <scope>NUCLEOTIDE SEQUENCE [LARGE SCALE GENOMIC DNA]</scope>
    <source>
        <strain evidence="3">CA1280</strain>
    </source>
</reference>
<organism evidence="3">
    <name type="scientific">Cryptococcus bacillisporus CA1280</name>
    <dbReference type="NCBI Taxonomy" id="1296109"/>
    <lineage>
        <taxon>Eukaryota</taxon>
        <taxon>Fungi</taxon>
        <taxon>Dikarya</taxon>
        <taxon>Basidiomycota</taxon>
        <taxon>Agaricomycotina</taxon>
        <taxon>Tremellomycetes</taxon>
        <taxon>Tremellales</taxon>
        <taxon>Cryptococcaceae</taxon>
        <taxon>Cryptococcus</taxon>
        <taxon>Cryptococcus gattii species complex</taxon>
    </lineage>
</organism>
<dbReference type="EMBL" id="KN847978">
    <property type="protein sequence ID" value="KIR47986.1"/>
    <property type="molecule type" value="Genomic_DNA"/>
</dbReference>
<feature type="region of interest" description="Disordered" evidence="1">
    <location>
        <begin position="170"/>
        <end position="202"/>
    </location>
</feature>
<accession>A0A0D0VKU3</accession>
<dbReference type="OrthoDB" id="2576045at2759"/>
<dbReference type="AlphaFoldDB" id="A0A0D0VKU3"/>
<evidence type="ECO:0000313" key="3">
    <source>
        <dbReference type="EMBL" id="KIR47986.1"/>
    </source>
</evidence>
<evidence type="ECO:0000256" key="1">
    <source>
        <dbReference type="SAM" id="MobiDB-lite"/>
    </source>
</evidence>
<evidence type="ECO:0000313" key="2">
    <source>
        <dbReference type="EMBL" id="KIR47966.1"/>
    </source>
</evidence>
<proteinExistence type="predicted"/>
<protein>
    <submittedName>
        <fullName evidence="3">Uncharacterized protein</fullName>
    </submittedName>
</protein>